<evidence type="ECO:0000313" key="3">
    <source>
        <dbReference type="EMBL" id="ORX82811.1"/>
    </source>
</evidence>
<keyword evidence="4" id="KW-1185">Reference proteome</keyword>
<dbReference type="EMBL" id="MCFG01000086">
    <property type="protein sequence ID" value="ORX82811.1"/>
    <property type="molecule type" value="Genomic_DNA"/>
</dbReference>
<evidence type="ECO:0000256" key="1">
    <source>
        <dbReference type="SAM" id="MobiDB-lite"/>
    </source>
</evidence>
<name>A0A1Y1XAK8_9FUNG</name>
<sequence length="194" mass="23201">MSEKRSSYQYRQSLSFIDKKPKFLQNFLQSKPERSEKEIEQLKKERKKNEDDEDDEQPQIVVLNEGKDFSKEEMEQYLLNNPDKTYDKNYKETEKNKIHNGYKNTDIDYNEYTFGNEIKRDKTSSQKVIFRKPISKKIENELVSSSKGNKRKNLKEINEKDNINDKDNKKQPKSKKHKKAKTQKSLLSFSMDDE</sequence>
<feature type="compositionally biased region" description="Basic and acidic residues" evidence="1">
    <location>
        <begin position="31"/>
        <end position="50"/>
    </location>
</feature>
<feature type="region of interest" description="Disordered" evidence="1">
    <location>
        <begin position="28"/>
        <end position="68"/>
    </location>
</feature>
<feature type="compositionally biased region" description="Basic and acidic residues" evidence="1">
    <location>
        <begin position="154"/>
        <end position="170"/>
    </location>
</feature>
<evidence type="ECO:0000259" key="2">
    <source>
        <dbReference type="Pfam" id="PF15377"/>
    </source>
</evidence>
<protein>
    <recommendedName>
        <fullName evidence="2">DUF4604 domain-containing protein</fullName>
    </recommendedName>
</protein>
<reference evidence="3 4" key="2">
    <citation type="submission" date="2016-08" db="EMBL/GenBank/DDBJ databases">
        <title>Pervasive Adenine N6-methylation of Active Genes in Fungi.</title>
        <authorList>
            <consortium name="DOE Joint Genome Institute"/>
            <person name="Mondo S.J."/>
            <person name="Dannebaum R.O."/>
            <person name="Kuo R.C."/>
            <person name="Labutti K."/>
            <person name="Haridas S."/>
            <person name="Kuo A."/>
            <person name="Salamov A."/>
            <person name="Ahrendt S.R."/>
            <person name="Lipzen A."/>
            <person name="Sullivan W."/>
            <person name="Andreopoulos W.B."/>
            <person name="Clum A."/>
            <person name="Lindquist E."/>
            <person name="Daum C."/>
            <person name="Ramamoorthy G.K."/>
            <person name="Gryganskyi A."/>
            <person name="Culley D."/>
            <person name="Magnuson J.K."/>
            <person name="James T.Y."/>
            <person name="O'Malley M.A."/>
            <person name="Stajich J.E."/>
            <person name="Spatafora J.W."/>
            <person name="Visel A."/>
            <person name="Grigoriev I.V."/>
        </authorList>
    </citation>
    <scope>NUCLEOTIDE SEQUENCE [LARGE SCALE GENOMIC DNA]</scope>
    <source>
        <strain evidence="3 4">S4</strain>
    </source>
</reference>
<dbReference type="OrthoDB" id="2553298at2759"/>
<proteinExistence type="predicted"/>
<feature type="compositionally biased region" description="Basic residues" evidence="1">
    <location>
        <begin position="171"/>
        <end position="182"/>
    </location>
</feature>
<gene>
    <name evidence="3" type="ORF">BCR32DRAFT_243847</name>
</gene>
<feature type="region of interest" description="Disordered" evidence="1">
    <location>
        <begin position="141"/>
        <end position="194"/>
    </location>
</feature>
<comment type="caution">
    <text evidence="3">The sequence shown here is derived from an EMBL/GenBank/DDBJ whole genome shotgun (WGS) entry which is preliminary data.</text>
</comment>
<dbReference type="AlphaFoldDB" id="A0A1Y1XAK8"/>
<dbReference type="InterPro" id="IPR027911">
    <property type="entry name" value="DUF4604"/>
</dbReference>
<feature type="domain" description="DUF4604" evidence="2">
    <location>
        <begin position="13"/>
        <end position="193"/>
    </location>
</feature>
<organism evidence="3 4">
    <name type="scientific">Anaeromyces robustus</name>
    <dbReference type="NCBI Taxonomy" id="1754192"/>
    <lineage>
        <taxon>Eukaryota</taxon>
        <taxon>Fungi</taxon>
        <taxon>Fungi incertae sedis</taxon>
        <taxon>Chytridiomycota</taxon>
        <taxon>Chytridiomycota incertae sedis</taxon>
        <taxon>Neocallimastigomycetes</taxon>
        <taxon>Neocallimastigales</taxon>
        <taxon>Neocallimastigaceae</taxon>
        <taxon>Anaeromyces</taxon>
    </lineage>
</organism>
<accession>A0A1Y1XAK8</accession>
<dbReference type="Pfam" id="PF15377">
    <property type="entry name" value="DUF4604"/>
    <property type="match status" value="1"/>
</dbReference>
<reference evidence="3 4" key="1">
    <citation type="submission" date="2016-08" db="EMBL/GenBank/DDBJ databases">
        <title>A Parts List for Fungal Cellulosomes Revealed by Comparative Genomics.</title>
        <authorList>
            <consortium name="DOE Joint Genome Institute"/>
            <person name="Haitjema C.H."/>
            <person name="Gilmore S.P."/>
            <person name="Henske J.K."/>
            <person name="Solomon K.V."/>
            <person name="De Groot R."/>
            <person name="Kuo A."/>
            <person name="Mondo S.J."/>
            <person name="Salamov A.A."/>
            <person name="Labutti K."/>
            <person name="Zhao Z."/>
            <person name="Chiniquy J."/>
            <person name="Barry K."/>
            <person name="Brewer H.M."/>
            <person name="Purvine S.O."/>
            <person name="Wright A.T."/>
            <person name="Boxma B."/>
            <person name="Van Alen T."/>
            <person name="Hackstein J.H."/>
            <person name="Baker S.E."/>
            <person name="Grigoriev I.V."/>
            <person name="O'Malley M.A."/>
        </authorList>
    </citation>
    <scope>NUCLEOTIDE SEQUENCE [LARGE SCALE GENOMIC DNA]</scope>
    <source>
        <strain evidence="3 4">S4</strain>
    </source>
</reference>
<dbReference type="Proteomes" id="UP000193944">
    <property type="component" value="Unassembled WGS sequence"/>
</dbReference>
<evidence type="ECO:0000313" key="4">
    <source>
        <dbReference type="Proteomes" id="UP000193944"/>
    </source>
</evidence>